<dbReference type="InterPro" id="IPR000182">
    <property type="entry name" value="GNAT_dom"/>
</dbReference>
<organism evidence="2 3">
    <name type="scientific">Agromyces neolithicus</name>
    <dbReference type="NCBI Taxonomy" id="269420"/>
    <lineage>
        <taxon>Bacteria</taxon>
        <taxon>Bacillati</taxon>
        <taxon>Actinomycetota</taxon>
        <taxon>Actinomycetes</taxon>
        <taxon>Micrococcales</taxon>
        <taxon>Microbacteriaceae</taxon>
        <taxon>Agromyces</taxon>
    </lineage>
</organism>
<name>A0ABN2MCN6_9MICO</name>
<dbReference type="Proteomes" id="UP001500002">
    <property type="component" value="Unassembled WGS sequence"/>
</dbReference>
<dbReference type="CDD" id="cd04301">
    <property type="entry name" value="NAT_SF"/>
    <property type="match status" value="1"/>
</dbReference>
<evidence type="ECO:0000313" key="3">
    <source>
        <dbReference type="Proteomes" id="UP001500002"/>
    </source>
</evidence>
<sequence>MHDDFEFSTDPARLDLDRVHTWLADESYWAMGRSRAALEAAVAASRNYGVYDIASGAQLAYARVITDGVTFAWLCDVFVDAEARGRGIGVALIGQIMASLEPLGLRRIGLTTADAHGLYERFGFRPLDQPEQWMARMAPITTD</sequence>
<protein>
    <submittedName>
        <fullName evidence="2">GNAT family N-acetyltransferase</fullName>
    </submittedName>
</protein>
<dbReference type="SUPFAM" id="SSF55729">
    <property type="entry name" value="Acyl-CoA N-acyltransferases (Nat)"/>
    <property type="match status" value="1"/>
</dbReference>
<dbReference type="PANTHER" id="PTHR43233:SF1">
    <property type="entry name" value="FAMILY N-ACETYLTRANSFERASE, PUTATIVE (AFU_ORTHOLOGUE AFUA_6G03350)-RELATED"/>
    <property type="match status" value="1"/>
</dbReference>
<keyword evidence="3" id="KW-1185">Reference proteome</keyword>
<dbReference type="Pfam" id="PF13508">
    <property type="entry name" value="Acetyltransf_7"/>
    <property type="match status" value="1"/>
</dbReference>
<dbReference type="RefSeq" id="WP_344297884.1">
    <property type="nucleotide sequence ID" value="NZ_BAAANJ010000021.1"/>
</dbReference>
<dbReference type="PANTHER" id="PTHR43233">
    <property type="entry name" value="FAMILY N-ACETYLTRANSFERASE, PUTATIVE (AFU_ORTHOLOGUE AFUA_6G03350)-RELATED"/>
    <property type="match status" value="1"/>
</dbReference>
<dbReference type="InterPro" id="IPR053144">
    <property type="entry name" value="Acetyltransferase_Butenolide"/>
</dbReference>
<accession>A0ABN2MCN6</accession>
<gene>
    <name evidence="2" type="ORF">GCM10009749_34540</name>
</gene>
<dbReference type="Gene3D" id="3.40.630.30">
    <property type="match status" value="1"/>
</dbReference>
<feature type="domain" description="N-acetyltransferase" evidence="1">
    <location>
        <begin position="5"/>
        <end position="139"/>
    </location>
</feature>
<comment type="caution">
    <text evidence="2">The sequence shown here is derived from an EMBL/GenBank/DDBJ whole genome shotgun (WGS) entry which is preliminary data.</text>
</comment>
<dbReference type="EMBL" id="BAAANJ010000021">
    <property type="protein sequence ID" value="GAA1820849.1"/>
    <property type="molecule type" value="Genomic_DNA"/>
</dbReference>
<dbReference type="InterPro" id="IPR016181">
    <property type="entry name" value="Acyl_CoA_acyltransferase"/>
</dbReference>
<evidence type="ECO:0000259" key="1">
    <source>
        <dbReference type="PROSITE" id="PS51186"/>
    </source>
</evidence>
<dbReference type="PROSITE" id="PS51186">
    <property type="entry name" value="GNAT"/>
    <property type="match status" value="1"/>
</dbReference>
<reference evidence="2 3" key="1">
    <citation type="journal article" date="2019" name="Int. J. Syst. Evol. Microbiol.">
        <title>The Global Catalogue of Microorganisms (GCM) 10K type strain sequencing project: providing services to taxonomists for standard genome sequencing and annotation.</title>
        <authorList>
            <consortium name="The Broad Institute Genomics Platform"/>
            <consortium name="The Broad Institute Genome Sequencing Center for Infectious Disease"/>
            <person name="Wu L."/>
            <person name="Ma J."/>
        </authorList>
    </citation>
    <scope>NUCLEOTIDE SEQUENCE [LARGE SCALE GENOMIC DNA]</scope>
    <source>
        <strain evidence="2 3">JCM 14322</strain>
    </source>
</reference>
<proteinExistence type="predicted"/>
<evidence type="ECO:0000313" key="2">
    <source>
        <dbReference type="EMBL" id="GAA1820849.1"/>
    </source>
</evidence>